<feature type="region of interest" description="Disordered" evidence="3">
    <location>
        <begin position="212"/>
        <end position="233"/>
    </location>
</feature>
<feature type="compositionally biased region" description="Polar residues" evidence="3">
    <location>
        <begin position="405"/>
        <end position="417"/>
    </location>
</feature>
<comment type="caution">
    <text evidence="4">The sequence shown here is derived from an EMBL/GenBank/DDBJ whole genome shotgun (WGS) entry which is preliminary data.</text>
</comment>
<dbReference type="GO" id="GO:0048731">
    <property type="term" value="P:system development"/>
    <property type="evidence" value="ECO:0007669"/>
    <property type="project" value="UniProtKB-ARBA"/>
</dbReference>
<gene>
    <name evidence="4" type="ORF">OLEA9_A027751</name>
</gene>
<accession>A0A8S0SZ85</accession>
<dbReference type="Gramene" id="OE9A027751T2">
    <property type="protein sequence ID" value="OE9A027751C2"/>
    <property type="gene ID" value="OE9A027751"/>
</dbReference>
<dbReference type="InterPro" id="IPR003889">
    <property type="entry name" value="FYrich_C"/>
</dbReference>
<dbReference type="GO" id="GO:0051726">
    <property type="term" value="P:regulation of cell cycle"/>
    <property type="evidence" value="ECO:0007669"/>
    <property type="project" value="TreeGrafter"/>
</dbReference>
<proteinExistence type="predicted"/>
<sequence>MAKRKEDKSEGLEIVSIGKIYSGPWDKKYWSSSRGKDRCPYPIGYKTSRILNGVTYKMEILEGLKGPLFTIISSDGKSCSGQTPDIALESFQKKSCSRIKSLHGKRFSCKIDGVEFFGFKNAFVQRLLRELVANDGGTAGQSSSTSNSLTEASATVHEIQYTEPRKHPDLLPNSEKPRVTGKRSRKGKNINVKPLIEANFEQRQPQNCIQNAEASNSRQRDQRNHDGDNPLTIAASNKVCGISNSPEITTGPNSKVVVENEKYLFSAERELQSHSMDISDDFKLGDLLPQETELINSENHLSKMADNMSKSKELPNWTTITEVQEINKSIEEDEYGVTLVQHYKPIVNADFCAPDTLDIAGDSFSYSDPNERVKVTCNARDDTIATDVAISEVLVTDSLPEDETGTSNASSEKSDIDSVSQEIANSMMTVLLPQALPLLKTFSRKKKKSMIPSEMPLYKQQENNTSVGFGNASIVREHIENSDLEREKEGGSITCTVNDSIVSTSGITESVVPDSFDNDESRCTSINQHNLFPDTANGFEASFQLNNYGNQTLNLPGCVNAEEDSTVRPIAVRDHEIDMHSQLQMAVNEEPQEDICTTGAKLMGKTNSSIRPPAEEINVTSKQDWVGCKSMIEVPTSAAPQMRCAPFTEHILRRDFKNVCSTEQIQITSCCNVVTENKEMKDDPRSNFQGDLNLNDKPQGLLKRVACYDHPMPISMVLLNEKENEIYICVICGLLEHTESTLFVYKALKNAEKMGFPSFVGHSSIELPSYKDAFGRDIAIDSSRLQFSPDAQSLVLLNSIKTPCCREGKLQCSCPRCTSEFSEKNAVKIVQVQTGYVTIETILRTTQGVCCLLVCEPSFLLAAEEGGKLNLWVMNARWSAQKEERNLPTLDCMLPCLVELKRIPKSTILVVGHNGFGDFGLWDIDKRILVSKFSAPGTSVFHCVPAGMFRWQSKGEHNSKDLTDEIMNATKMWFSGMGENQIPPVQNKDMAVWLLISTLSDTDSQRCQSSGRGQANLARCWRLALLAKNMVIMGRTLDSGVAAVANVHGIFGRCDGLVYTWDLSTGNMLENLHHFKGTGVSCVCTSNTDSGALAIASGCQLLVYVQF</sequence>
<dbReference type="InterPro" id="IPR003888">
    <property type="entry name" value="FYrich_N"/>
</dbReference>
<feature type="region of interest" description="Disordered" evidence="3">
    <location>
        <begin position="396"/>
        <end position="417"/>
    </location>
</feature>
<dbReference type="EMBL" id="CACTIH010005561">
    <property type="protein sequence ID" value="CAA2997619.1"/>
    <property type="molecule type" value="Genomic_DNA"/>
</dbReference>
<evidence type="ECO:0000313" key="5">
    <source>
        <dbReference type="Proteomes" id="UP000594638"/>
    </source>
</evidence>
<feature type="compositionally biased region" description="Basic residues" evidence="3">
    <location>
        <begin position="179"/>
        <end position="188"/>
    </location>
</feature>
<dbReference type="InterPro" id="IPR036322">
    <property type="entry name" value="WD40_repeat_dom_sf"/>
</dbReference>
<dbReference type="PANTHER" id="PTHR22715:SF1">
    <property type="entry name" value="DNA BINDING PROTEIN"/>
    <property type="match status" value="1"/>
</dbReference>
<evidence type="ECO:0000256" key="1">
    <source>
        <dbReference type="ARBA" id="ARBA00004123"/>
    </source>
</evidence>
<dbReference type="OrthoDB" id="1928087at2759"/>
<dbReference type="Gene3D" id="3.30.160.360">
    <property type="match status" value="1"/>
</dbReference>
<dbReference type="AlphaFoldDB" id="A0A8S0SZ85"/>
<keyword evidence="5" id="KW-1185">Reference proteome</keyword>
<dbReference type="PROSITE" id="PS51543">
    <property type="entry name" value="FYRC"/>
    <property type="match status" value="1"/>
</dbReference>
<dbReference type="GO" id="GO:0140993">
    <property type="term" value="F:histone modifying activity"/>
    <property type="evidence" value="ECO:0007669"/>
    <property type="project" value="UniProtKB-ARBA"/>
</dbReference>
<protein>
    <submittedName>
        <fullName evidence="4">Uncharacterized protein LOC111396224 isoform X3</fullName>
    </submittedName>
</protein>
<feature type="compositionally biased region" description="Basic and acidic residues" evidence="3">
    <location>
        <begin position="218"/>
        <end position="228"/>
    </location>
</feature>
<evidence type="ECO:0000256" key="2">
    <source>
        <dbReference type="ARBA" id="ARBA00023242"/>
    </source>
</evidence>
<dbReference type="PANTHER" id="PTHR22715">
    <property type="entry name" value="TRANSFORMING GROWTH FACTOR BETA REGULATED GENE 1"/>
    <property type="match status" value="1"/>
</dbReference>
<name>A0A8S0SZ85_OLEEU</name>
<dbReference type="GO" id="GO:0005634">
    <property type="term" value="C:nucleus"/>
    <property type="evidence" value="ECO:0007669"/>
    <property type="project" value="UniProtKB-SubCell"/>
</dbReference>
<organism evidence="4 5">
    <name type="scientific">Olea europaea subsp. europaea</name>
    <dbReference type="NCBI Taxonomy" id="158383"/>
    <lineage>
        <taxon>Eukaryota</taxon>
        <taxon>Viridiplantae</taxon>
        <taxon>Streptophyta</taxon>
        <taxon>Embryophyta</taxon>
        <taxon>Tracheophyta</taxon>
        <taxon>Spermatophyta</taxon>
        <taxon>Magnoliopsida</taxon>
        <taxon>eudicotyledons</taxon>
        <taxon>Gunneridae</taxon>
        <taxon>Pentapetalae</taxon>
        <taxon>asterids</taxon>
        <taxon>lamiids</taxon>
        <taxon>Lamiales</taxon>
        <taxon>Oleaceae</taxon>
        <taxon>Oleeae</taxon>
        <taxon>Olea</taxon>
    </lineage>
</organism>
<evidence type="ECO:0000256" key="3">
    <source>
        <dbReference type="SAM" id="MobiDB-lite"/>
    </source>
</evidence>
<dbReference type="PROSITE" id="PS51542">
    <property type="entry name" value="FYRN"/>
    <property type="match status" value="1"/>
</dbReference>
<dbReference type="Proteomes" id="UP000594638">
    <property type="component" value="Unassembled WGS sequence"/>
</dbReference>
<dbReference type="InterPro" id="IPR040092">
    <property type="entry name" value="TBRG1"/>
</dbReference>
<keyword evidence="2" id="KW-0539">Nucleus</keyword>
<comment type="subcellular location">
    <subcellularLocation>
        <location evidence="1">Nucleus</location>
    </subcellularLocation>
</comment>
<reference evidence="4 5" key="1">
    <citation type="submission" date="2019-12" db="EMBL/GenBank/DDBJ databases">
        <authorList>
            <person name="Alioto T."/>
            <person name="Alioto T."/>
            <person name="Gomez Garrido J."/>
        </authorList>
    </citation>
    <scope>NUCLEOTIDE SEQUENCE [LARGE SCALE GENOMIC DNA]</scope>
</reference>
<dbReference type="SUPFAM" id="SSF50978">
    <property type="entry name" value="WD40 repeat-like"/>
    <property type="match status" value="1"/>
</dbReference>
<evidence type="ECO:0000313" key="4">
    <source>
        <dbReference type="EMBL" id="CAA2997619.1"/>
    </source>
</evidence>
<feature type="region of interest" description="Disordered" evidence="3">
    <location>
        <begin position="161"/>
        <end position="192"/>
    </location>
</feature>